<evidence type="ECO:0000259" key="4">
    <source>
        <dbReference type="PROSITE" id="PS01124"/>
    </source>
</evidence>
<dbReference type="RefSeq" id="WP_123897391.1">
    <property type="nucleotide sequence ID" value="NZ_RPFJ01000009.1"/>
</dbReference>
<name>A0A3N4PDT6_9FLAO</name>
<dbReference type="SMART" id="SM00342">
    <property type="entry name" value="HTH_ARAC"/>
    <property type="match status" value="1"/>
</dbReference>
<comment type="caution">
    <text evidence="5">The sequence shown here is derived from an EMBL/GenBank/DDBJ whole genome shotgun (WGS) entry which is preliminary data.</text>
</comment>
<gene>
    <name evidence="5" type="ORF">EGM88_07655</name>
</gene>
<evidence type="ECO:0000256" key="2">
    <source>
        <dbReference type="ARBA" id="ARBA00023125"/>
    </source>
</evidence>
<dbReference type="GO" id="GO:0003700">
    <property type="term" value="F:DNA-binding transcription factor activity"/>
    <property type="evidence" value="ECO:0007669"/>
    <property type="project" value="InterPro"/>
</dbReference>
<dbReference type="Proteomes" id="UP000270856">
    <property type="component" value="Unassembled WGS sequence"/>
</dbReference>
<evidence type="ECO:0000256" key="1">
    <source>
        <dbReference type="ARBA" id="ARBA00023015"/>
    </source>
</evidence>
<evidence type="ECO:0000313" key="5">
    <source>
        <dbReference type="EMBL" id="RPD97663.1"/>
    </source>
</evidence>
<dbReference type="OrthoDB" id="952277at2"/>
<evidence type="ECO:0000313" key="6">
    <source>
        <dbReference type="Proteomes" id="UP000270856"/>
    </source>
</evidence>
<keyword evidence="2" id="KW-0238">DNA-binding</keyword>
<dbReference type="GO" id="GO:0043565">
    <property type="term" value="F:sequence-specific DNA binding"/>
    <property type="evidence" value="ECO:0007669"/>
    <property type="project" value="InterPro"/>
</dbReference>
<dbReference type="EMBL" id="RPFJ01000009">
    <property type="protein sequence ID" value="RPD97663.1"/>
    <property type="molecule type" value="Genomic_DNA"/>
</dbReference>
<accession>A0A3N4PDT6</accession>
<dbReference type="PROSITE" id="PS01124">
    <property type="entry name" value="HTH_ARAC_FAMILY_2"/>
    <property type="match status" value="1"/>
</dbReference>
<feature type="domain" description="HTH araC/xylS-type" evidence="4">
    <location>
        <begin position="72"/>
        <end position="173"/>
    </location>
</feature>
<dbReference type="PANTHER" id="PTHR43280">
    <property type="entry name" value="ARAC-FAMILY TRANSCRIPTIONAL REGULATOR"/>
    <property type="match status" value="1"/>
</dbReference>
<evidence type="ECO:0000256" key="3">
    <source>
        <dbReference type="ARBA" id="ARBA00023163"/>
    </source>
</evidence>
<sequence length="185" mass="21359">MEQTLNIKNMVCDRCKSTVLRELEVLGCDIKSVELGQIVLNEKKGIQALELEEVLNKHGFEIIKDETEILIEEIKIVLIQKIENQDNANLSSFLTKRFNKSYSALSKLFSKTEGLTIEKYEINLKIEKVKELIQLGQLNFSEIAYSLNYNNSSHLARQFKNVTGMSMTVFKNLQKWNRKSLDQIV</sequence>
<keyword evidence="1" id="KW-0805">Transcription regulation</keyword>
<protein>
    <submittedName>
        <fullName evidence="5">AraC family transcriptional regulator</fullName>
    </submittedName>
</protein>
<dbReference type="InterPro" id="IPR009057">
    <property type="entry name" value="Homeodomain-like_sf"/>
</dbReference>
<dbReference type="PANTHER" id="PTHR43280:SF2">
    <property type="entry name" value="HTH-TYPE TRANSCRIPTIONAL REGULATOR EXSA"/>
    <property type="match status" value="1"/>
</dbReference>
<reference evidence="5 6" key="1">
    <citation type="submission" date="2018-11" db="EMBL/GenBank/DDBJ databases">
        <title>Aureibaculum marinum gen. nov., sp. nov., a member of the family Flavobacteriaceae isolated from the Bohai Sea.</title>
        <authorList>
            <person name="Ji X."/>
        </authorList>
    </citation>
    <scope>NUCLEOTIDE SEQUENCE [LARGE SCALE GENOMIC DNA]</scope>
    <source>
        <strain evidence="5 6">BH-SD17</strain>
    </source>
</reference>
<keyword evidence="6" id="KW-1185">Reference proteome</keyword>
<keyword evidence="3" id="KW-0804">Transcription</keyword>
<proteinExistence type="predicted"/>
<organism evidence="5 6">
    <name type="scientific">Aureibaculum marinum</name>
    <dbReference type="NCBI Taxonomy" id="2487930"/>
    <lineage>
        <taxon>Bacteria</taxon>
        <taxon>Pseudomonadati</taxon>
        <taxon>Bacteroidota</taxon>
        <taxon>Flavobacteriia</taxon>
        <taxon>Flavobacteriales</taxon>
        <taxon>Flavobacteriaceae</taxon>
        <taxon>Aureibaculum</taxon>
    </lineage>
</organism>
<dbReference type="Pfam" id="PF12833">
    <property type="entry name" value="HTH_18"/>
    <property type="match status" value="1"/>
</dbReference>
<dbReference type="SUPFAM" id="SSF46689">
    <property type="entry name" value="Homeodomain-like"/>
    <property type="match status" value="1"/>
</dbReference>
<dbReference type="InterPro" id="IPR018060">
    <property type="entry name" value="HTH_AraC"/>
</dbReference>
<dbReference type="AlphaFoldDB" id="A0A3N4PDT6"/>
<dbReference type="Gene3D" id="1.10.10.60">
    <property type="entry name" value="Homeodomain-like"/>
    <property type="match status" value="1"/>
</dbReference>